<dbReference type="AlphaFoldDB" id="A0A9P7ZYM9"/>
<accession>A0A9P7ZYM9</accession>
<protein>
    <submittedName>
        <fullName evidence="1">Uncharacterized protein</fullName>
    </submittedName>
</protein>
<dbReference type="EMBL" id="JAIFTL010000754">
    <property type="protein sequence ID" value="KAG9319062.1"/>
    <property type="molecule type" value="Genomic_DNA"/>
</dbReference>
<evidence type="ECO:0000313" key="2">
    <source>
        <dbReference type="Proteomes" id="UP000717515"/>
    </source>
</evidence>
<proteinExistence type="predicted"/>
<organism evidence="1 2">
    <name type="scientific">Mortierella alpina</name>
    <name type="common">Oleaginous fungus</name>
    <name type="synonym">Mortierella renispora</name>
    <dbReference type="NCBI Taxonomy" id="64518"/>
    <lineage>
        <taxon>Eukaryota</taxon>
        <taxon>Fungi</taxon>
        <taxon>Fungi incertae sedis</taxon>
        <taxon>Mucoromycota</taxon>
        <taxon>Mortierellomycotina</taxon>
        <taxon>Mortierellomycetes</taxon>
        <taxon>Mortierellales</taxon>
        <taxon>Mortierellaceae</taxon>
        <taxon>Mortierella</taxon>
    </lineage>
</organism>
<dbReference type="Proteomes" id="UP000717515">
    <property type="component" value="Unassembled WGS sequence"/>
</dbReference>
<evidence type="ECO:0000313" key="1">
    <source>
        <dbReference type="EMBL" id="KAG9319062.1"/>
    </source>
</evidence>
<name>A0A9P7ZYM9_MORAP</name>
<reference evidence="1" key="1">
    <citation type="submission" date="2021-07" db="EMBL/GenBank/DDBJ databases">
        <title>Draft genome of Mortierella alpina, strain LL118, isolated from an aspen leaf litter sample.</title>
        <authorList>
            <person name="Yang S."/>
            <person name="Vinatzer B.A."/>
        </authorList>
    </citation>
    <scope>NUCLEOTIDE SEQUENCE</scope>
    <source>
        <strain evidence="1">LL118</strain>
    </source>
</reference>
<sequence>MHSPHSVFRRWCFYGEQNEIGIADSYMRSSLVKSTEPWECEGSLINLAVGWYSLVFCVSLDKLNIDLLESITFDAKLCGREHRDMEDTGAKTYQDTGAKTVVSKSEMKQLPRTGRTLLRLHRQSNISDSSKYLNPIITIKTTATPVTPQSMELHYIELTTESIQPSADTEGTVHPLYGEDKPDHFIKVGVSTTYPVKICAYAVSDMGTYVATLYRIHKTVHLDIWNIQKQDDDSRTTPYAQQSFQLEDGHEYAHLTYE</sequence>
<gene>
    <name evidence="1" type="ORF">KVV02_002944</name>
</gene>
<comment type="caution">
    <text evidence="1">The sequence shown here is derived from an EMBL/GenBank/DDBJ whole genome shotgun (WGS) entry which is preliminary data.</text>
</comment>
<feature type="non-terminal residue" evidence="1">
    <location>
        <position position="258"/>
    </location>
</feature>